<evidence type="ECO:0000313" key="2">
    <source>
        <dbReference type="Proteomes" id="UP000054851"/>
    </source>
</evidence>
<dbReference type="Proteomes" id="UP000054851">
    <property type="component" value="Unassembled WGS sequence"/>
</dbReference>
<gene>
    <name evidence="1" type="ORF">AWB79_06187</name>
</gene>
<dbReference type="EMBL" id="FCOA02000031">
    <property type="protein sequence ID" value="SAK87466.1"/>
    <property type="molecule type" value="Genomic_DNA"/>
</dbReference>
<name>A0A158CZS8_9BURK</name>
<accession>A0A158CZS8</accession>
<comment type="caution">
    <text evidence="1">The sequence shown here is derived from an EMBL/GenBank/DDBJ whole genome shotgun (WGS) entry which is preliminary data.</text>
</comment>
<reference evidence="1" key="1">
    <citation type="submission" date="2016-01" db="EMBL/GenBank/DDBJ databases">
        <authorList>
            <person name="Peeters C."/>
        </authorList>
    </citation>
    <scope>NUCLEOTIDE SEQUENCE</scope>
    <source>
        <strain evidence="1">LMG 29322</strain>
    </source>
</reference>
<dbReference type="AlphaFoldDB" id="A0A158CZS8"/>
<protein>
    <submittedName>
        <fullName evidence="1">Uncharacterized protein</fullName>
    </submittedName>
</protein>
<keyword evidence="2" id="KW-1185">Reference proteome</keyword>
<sequence length="133" mass="15044">MNASRRASVVTQKVRCLIDLECAGDLDDFSRLNGLELSKLLAMYKQQIGQTKQDIRAFCRRSISPGTAECFEARQNRGIDVILCSISDARDDFTVRRADNIDARPFSADQMTVNVMTVLSLKESFDFWKQGNE</sequence>
<proteinExistence type="predicted"/>
<evidence type="ECO:0000313" key="1">
    <source>
        <dbReference type="EMBL" id="SAK87466.1"/>
    </source>
</evidence>
<organism evidence="1 2">
    <name type="scientific">Caballeronia hypogeia</name>
    <dbReference type="NCBI Taxonomy" id="1777140"/>
    <lineage>
        <taxon>Bacteria</taxon>
        <taxon>Pseudomonadati</taxon>
        <taxon>Pseudomonadota</taxon>
        <taxon>Betaproteobacteria</taxon>
        <taxon>Burkholderiales</taxon>
        <taxon>Burkholderiaceae</taxon>
        <taxon>Caballeronia</taxon>
    </lineage>
</organism>